<reference evidence="1" key="1">
    <citation type="submission" date="2022-06" db="EMBL/GenBank/DDBJ databases">
        <title>Lutimaribacter sp. EGI FJ00013, a novel bacterium isolated from a salt lake sediment enrichment.</title>
        <authorList>
            <person name="Gao L."/>
            <person name="Fang B.-Z."/>
            <person name="Li W.-J."/>
        </authorList>
    </citation>
    <scope>NUCLEOTIDE SEQUENCE</scope>
    <source>
        <strain evidence="1">EGI FJ00013</strain>
    </source>
</reference>
<proteinExistence type="predicted"/>
<keyword evidence="2" id="KW-1185">Reference proteome</keyword>
<evidence type="ECO:0000313" key="1">
    <source>
        <dbReference type="EMBL" id="MCM2561556.1"/>
    </source>
</evidence>
<dbReference type="Proteomes" id="UP001203036">
    <property type="component" value="Unassembled WGS sequence"/>
</dbReference>
<protein>
    <submittedName>
        <fullName evidence="1">Uncharacterized protein</fullName>
    </submittedName>
</protein>
<organism evidence="1 2">
    <name type="scientific">Lutimaribacter degradans</name>
    <dbReference type="NCBI Taxonomy" id="2945989"/>
    <lineage>
        <taxon>Bacteria</taxon>
        <taxon>Pseudomonadati</taxon>
        <taxon>Pseudomonadota</taxon>
        <taxon>Alphaproteobacteria</taxon>
        <taxon>Rhodobacterales</taxon>
        <taxon>Roseobacteraceae</taxon>
        <taxon>Lutimaribacter</taxon>
    </lineage>
</organism>
<name>A0ACC5ZU43_9RHOB</name>
<comment type="caution">
    <text evidence="1">The sequence shown here is derived from an EMBL/GenBank/DDBJ whole genome shotgun (WGS) entry which is preliminary data.</text>
</comment>
<accession>A0ACC5ZU43</accession>
<evidence type="ECO:0000313" key="2">
    <source>
        <dbReference type="Proteomes" id="UP001203036"/>
    </source>
</evidence>
<dbReference type="EMBL" id="JAMQGO010000002">
    <property type="protein sequence ID" value="MCM2561556.1"/>
    <property type="molecule type" value="Genomic_DNA"/>
</dbReference>
<gene>
    <name evidence="1" type="ORF">M8744_05305</name>
</gene>
<sequence>MRGILVALFCAVTLAGCTVKPEIPRSPETIQQAQYRHDGPPALTLFTMKSNTTGAGAHTALMVNGSQRVIFDPAGSFRNEAIIRSGDVVYGVTPQLLDVYTRFHARETYHVQVQWLEVSAELAEAILRDVRAAGRQPDARCAASVSEILSRYEQLGIQSTWYPNKLARDFGEIGGVTTRELYEYDSDDNRSVLETFDPDRAAAQRVARSAE</sequence>